<evidence type="ECO:0000256" key="2">
    <source>
        <dbReference type="SAM" id="SignalP"/>
    </source>
</evidence>
<keyword evidence="2" id="KW-0732">Signal</keyword>
<dbReference type="EMBL" id="APND01000005">
    <property type="protein sequence ID" value="MES1930699.1"/>
    <property type="molecule type" value="Genomic_DNA"/>
</dbReference>
<keyword evidence="4" id="KW-1185">Reference proteome</keyword>
<protein>
    <recommendedName>
        <fullName evidence="5">TIGR03016 family PEP-CTERM system-associated outer membrane protein</fullName>
    </recommendedName>
</protein>
<feature type="signal peptide" evidence="2">
    <location>
        <begin position="1"/>
        <end position="29"/>
    </location>
</feature>
<gene>
    <name evidence="3" type="ORF">SADO_15664</name>
</gene>
<name>A0ABV2B5K0_9GAMM</name>
<dbReference type="Proteomes" id="UP001460888">
    <property type="component" value="Unassembled WGS sequence"/>
</dbReference>
<sequence>MLDRGERLHVVRRWLLPFACLAAAGYAHAQSDDATGAQAPASGWSSVAPPSPEDGDIRGSDPNRDYSRLSPFTFGAASYQPGFDGCALAGSALRDPQGVFAELVRPEGLSGRDSRFFRLSLGASETYTDNLRLAPEGEEISDYITQITPRVDACANSGRIRGELAYQLQGVVYAHNSRFNDVYSNIAGNTTIELLAGRLFLGADTSYGQSVVDPSLSYSRSSLLRADNSTSAWITNISPYYLQPLGPLGDATLRYRYGRTVYGDSDIPESRLQGAYFDLYSPPTSQEWSWHVNAFTQRVRRIDGDAGGFFDGVDFNNGFFDENGQPIDPADFYDERPDSRTTYFDKATIDIGYRVSPTLQLLVLGGLEDEYESDGTNDRLSSPLWNVGFRWDEPSRFLEARIGHRFFGTSYFLTAGLRGRILDVSLSYTEEPSTQDLNQLNRNATVQNTAFPDPTTSLFERSVFVEKEVSVSAAMRTGLARTTVTGYHQRREYIANVPEEQLYGAAARIDYQLRPRTALVPSAGWEHRESRLGMDTDVTDLGLSVVRSLSTSLQASLGYSHAWRDADSRETEYDENRVVLQVMKYY</sequence>
<feature type="chain" id="PRO_5046789267" description="TIGR03016 family PEP-CTERM system-associated outer membrane protein" evidence="2">
    <location>
        <begin position="30"/>
        <end position="586"/>
    </location>
</feature>
<evidence type="ECO:0000256" key="1">
    <source>
        <dbReference type="SAM" id="MobiDB-lite"/>
    </source>
</evidence>
<organism evidence="3 4">
    <name type="scientific">Salinisphaera dokdonensis CL-ES53</name>
    <dbReference type="NCBI Taxonomy" id="1304272"/>
    <lineage>
        <taxon>Bacteria</taxon>
        <taxon>Pseudomonadati</taxon>
        <taxon>Pseudomonadota</taxon>
        <taxon>Gammaproteobacteria</taxon>
        <taxon>Salinisphaerales</taxon>
        <taxon>Salinisphaeraceae</taxon>
        <taxon>Salinisphaera</taxon>
    </lineage>
</organism>
<evidence type="ECO:0000313" key="4">
    <source>
        <dbReference type="Proteomes" id="UP001460888"/>
    </source>
</evidence>
<reference evidence="3 4" key="1">
    <citation type="submission" date="2013-03" db="EMBL/GenBank/DDBJ databases">
        <title>Salinisphaera dokdonensis CL-ES53 Genome Sequencing.</title>
        <authorList>
            <person name="Li C."/>
            <person name="Lai Q."/>
            <person name="Shao Z."/>
        </authorList>
    </citation>
    <scope>NUCLEOTIDE SEQUENCE [LARGE SCALE GENOMIC DNA]</scope>
    <source>
        <strain evidence="3 4">CL-ES53</strain>
    </source>
</reference>
<proteinExistence type="predicted"/>
<accession>A0ABV2B5K0</accession>
<feature type="region of interest" description="Disordered" evidence="1">
    <location>
        <begin position="34"/>
        <end position="62"/>
    </location>
</feature>
<dbReference type="NCBIfam" id="TIGR03016">
    <property type="entry name" value="pepcterm_hypo_1"/>
    <property type="match status" value="1"/>
</dbReference>
<dbReference type="InterPro" id="IPR017467">
    <property type="entry name" value="CHP03016_PEP-CTERM"/>
</dbReference>
<comment type="caution">
    <text evidence="3">The sequence shown here is derived from an EMBL/GenBank/DDBJ whole genome shotgun (WGS) entry which is preliminary data.</text>
</comment>
<evidence type="ECO:0000313" key="3">
    <source>
        <dbReference type="EMBL" id="MES1930699.1"/>
    </source>
</evidence>
<evidence type="ECO:0008006" key="5">
    <source>
        <dbReference type="Google" id="ProtNLM"/>
    </source>
</evidence>